<evidence type="ECO:0000313" key="3">
    <source>
        <dbReference type="EMBL" id="WFS21865.1"/>
    </source>
</evidence>
<dbReference type="Proteomes" id="UP000318939">
    <property type="component" value="Chromosome"/>
</dbReference>
<feature type="domain" description="YCII-related" evidence="2">
    <location>
        <begin position="1"/>
        <end position="79"/>
    </location>
</feature>
<evidence type="ECO:0000256" key="1">
    <source>
        <dbReference type="ARBA" id="ARBA00007689"/>
    </source>
</evidence>
<protein>
    <submittedName>
        <fullName evidence="3">YciI family protein</fullName>
    </submittedName>
</protein>
<evidence type="ECO:0000313" key="4">
    <source>
        <dbReference type="Proteomes" id="UP000318939"/>
    </source>
</evidence>
<sequence>MFILSLTYLKSNEDADLFMEPHIEWVAEGYSRGWFLASGRKVPRTGGVIFAKGERADLEAYVAADPFTLHGIASYEITEVALTRMVEGLELLRG</sequence>
<gene>
    <name evidence="3" type="ORF">PR018_11850</name>
</gene>
<proteinExistence type="inferred from homology"/>
<organism evidence="3 4">
    <name type="scientific">Rhizobium rhododendri</name>
    <dbReference type="NCBI Taxonomy" id="2506430"/>
    <lineage>
        <taxon>Bacteria</taxon>
        <taxon>Pseudomonadati</taxon>
        <taxon>Pseudomonadota</taxon>
        <taxon>Alphaproteobacteria</taxon>
        <taxon>Hyphomicrobiales</taxon>
        <taxon>Rhizobiaceae</taxon>
        <taxon>Rhizobium/Agrobacterium group</taxon>
        <taxon>Rhizobium</taxon>
    </lineage>
</organism>
<dbReference type="SUPFAM" id="SSF54909">
    <property type="entry name" value="Dimeric alpha+beta barrel"/>
    <property type="match status" value="1"/>
</dbReference>
<dbReference type="RefSeq" id="WP_142830622.1">
    <property type="nucleotide sequence ID" value="NZ_CP117267.1"/>
</dbReference>
<dbReference type="InterPro" id="IPR005545">
    <property type="entry name" value="YCII"/>
</dbReference>
<reference evidence="3" key="1">
    <citation type="journal article" date="2019" name="Phytopathology">
        <title>A Novel Group of Rhizobium tumorigenes-Like Agrobacteria Associated with Crown Gall Disease of Rhododendron and Blueberry.</title>
        <authorList>
            <person name="Kuzmanovic N."/>
            <person name="Behrens P."/>
            <person name="Idczak E."/>
            <person name="Wagner S."/>
            <person name="Gotz M."/>
            <person name="Sproer C."/>
            <person name="Bunk B."/>
            <person name="Overmann J."/>
            <person name="Smalla K."/>
        </authorList>
    </citation>
    <scope>NUCLEOTIDE SEQUENCE</scope>
    <source>
        <strain evidence="3">Rho-6.2</strain>
    </source>
</reference>
<name>A0ABY8IFN1_9HYPH</name>
<dbReference type="InterPro" id="IPR011008">
    <property type="entry name" value="Dimeric_a/b-barrel"/>
</dbReference>
<keyword evidence="4" id="KW-1185">Reference proteome</keyword>
<dbReference type="PANTHER" id="PTHR37828:SF1">
    <property type="entry name" value="YCII-RELATED DOMAIN-CONTAINING PROTEIN"/>
    <property type="match status" value="1"/>
</dbReference>
<accession>A0ABY8IFN1</accession>
<dbReference type="EMBL" id="CP117267">
    <property type="protein sequence ID" value="WFS21865.1"/>
    <property type="molecule type" value="Genomic_DNA"/>
</dbReference>
<comment type="similarity">
    <text evidence="1">Belongs to the YciI family.</text>
</comment>
<reference evidence="3" key="2">
    <citation type="journal article" date="2023" name="MicrobiologyOpen">
        <title>Genomics of the tumorigenes clade of the family Rhizobiaceae and description of Rhizobium rhododendri sp. nov.</title>
        <authorList>
            <person name="Kuzmanovic N."/>
            <person name="diCenzo G.C."/>
            <person name="Bunk B."/>
            <person name="Sproeer C."/>
            <person name="Fruehling A."/>
            <person name="Neumann-Schaal M."/>
            <person name="Overmann J."/>
            <person name="Smalla K."/>
        </authorList>
    </citation>
    <scope>NUCLEOTIDE SEQUENCE</scope>
    <source>
        <strain evidence="3">Rho-6.2</strain>
    </source>
</reference>
<dbReference type="PANTHER" id="PTHR37828">
    <property type="entry name" value="GSR2449 PROTEIN"/>
    <property type="match status" value="1"/>
</dbReference>
<dbReference type="Pfam" id="PF03795">
    <property type="entry name" value="YCII"/>
    <property type="match status" value="1"/>
</dbReference>
<evidence type="ECO:0000259" key="2">
    <source>
        <dbReference type="Pfam" id="PF03795"/>
    </source>
</evidence>